<protein>
    <submittedName>
        <fullName evidence="2">Acyl-CoA N-acyltransferase</fullName>
    </submittedName>
</protein>
<evidence type="ECO:0000313" key="2">
    <source>
        <dbReference type="EMBL" id="KAK1710328.1"/>
    </source>
</evidence>
<name>A0AAD8U9Z4_GLOAC</name>
<evidence type="ECO:0000313" key="3">
    <source>
        <dbReference type="Proteomes" id="UP001244207"/>
    </source>
</evidence>
<proteinExistence type="predicted"/>
<reference evidence="2" key="1">
    <citation type="submission" date="2021-12" db="EMBL/GenBank/DDBJ databases">
        <title>Comparative genomics, transcriptomics and evolutionary studies reveal genomic signatures of adaptation to plant cell wall in hemibiotrophic fungi.</title>
        <authorList>
            <consortium name="DOE Joint Genome Institute"/>
            <person name="Baroncelli R."/>
            <person name="Diaz J.F."/>
            <person name="Benocci T."/>
            <person name="Peng M."/>
            <person name="Battaglia E."/>
            <person name="Haridas S."/>
            <person name="Andreopoulos W."/>
            <person name="Labutti K."/>
            <person name="Pangilinan J."/>
            <person name="Floch G.L."/>
            <person name="Makela M.R."/>
            <person name="Henrissat B."/>
            <person name="Grigoriev I.V."/>
            <person name="Crouch J.A."/>
            <person name="De Vries R.P."/>
            <person name="Sukno S.A."/>
            <person name="Thon M.R."/>
        </authorList>
    </citation>
    <scope>NUCLEOTIDE SEQUENCE</scope>
    <source>
        <strain evidence="2">CBS 112980</strain>
    </source>
</reference>
<accession>A0AAD8U9Z4</accession>
<dbReference type="InterPro" id="IPR000182">
    <property type="entry name" value="GNAT_dom"/>
</dbReference>
<dbReference type="EMBL" id="JAHMHS010000172">
    <property type="protein sequence ID" value="KAK1710328.1"/>
    <property type="molecule type" value="Genomic_DNA"/>
</dbReference>
<dbReference type="PROSITE" id="PS51186">
    <property type="entry name" value="GNAT"/>
    <property type="match status" value="1"/>
</dbReference>
<dbReference type="AlphaFoldDB" id="A0AAD8U9Z4"/>
<evidence type="ECO:0000259" key="1">
    <source>
        <dbReference type="PROSITE" id="PS51186"/>
    </source>
</evidence>
<dbReference type="PANTHER" id="PTHR43415:SF3">
    <property type="entry name" value="GNAT-FAMILY ACETYLTRANSFERASE"/>
    <property type="match status" value="1"/>
</dbReference>
<dbReference type="GeneID" id="85393399"/>
<dbReference type="Gene3D" id="3.40.630.30">
    <property type="match status" value="1"/>
</dbReference>
<comment type="caution">
    <text evidence="2">The sequence shown here is derived from an EMBL/GenBank/DDBJ whole genome shotgun (WGS) entry which is preliminary data.</text>
</comment>
<organism evidence="2 3">
    <name type="scientific">Glomerella acutata</name>
    <name type="common">Colletotrichum acutatum</name>
    <dbReference type="NCBI Taxonomy" id="27357"/>
    <lineage>
        <taxon>Eukaryota</taxon>
        <taxon>Fungi</taxon>
        <taxon>Dikarya</taxon>
        <taxon>Ascomycota</taxon>
        <taxon>Pezizomycotina</taxon>
        <taxon>Sordariomycetes</taxon>
        <taxon>Hypocreomycetidae</taxon>
        <taxon>Glomerellales</taxon>
        <taxon>Glomerellaceae</taxon>
        <taxon>Colletotrichum</taxon>
        <taxon>Colletotrichum acutatum species complex</taxon>
    </lineage>
</organism>
<dbReference type="Pfam" id="PF00583">
    <property type="entry name" value="Acetyltransf_1"/>
    <property type="match status" value="1"/>
</dbReference>
<gene>
    <name evidence="2" type="ORF">BDZ83DRAFT_640618</name>
</gene>
<dbReference type="SUPFAM" id="SSF55729">
    <property type="entry name" value="Acyl-CoA N-acyltransferases (Nat)"/>
    <property type="match status" value="1"/>
</dbReference>
<dbReference type="PANTHER" id="PTHR43415">
    <property type="entry name" value="SPERMIDINE N(1)-ACETYLTRANSFERASE"/>
    <property type="match status" value="1"/>
</dbReference>
<dbReference type="InterPro" id="IPR016181">
    <property type="entry name" value="Acyl_CoA_acyltransferase"/>
</dbReference>
<sequence>MDRVEIRAMGRLSHCTNNRYFRLDAVLRVVPFIPNCFEQSYLLRHHEHTFATTMLTDDLRGAYRSERLTFRAVENNDDDKKFLHTQIENDPVTVALSNPMALMPRTSKHSEWMVEQMAKSVLAVIVCLPANTPGDGDEEAGEAKTTAPKPIGYLAIGWGGIPPAMAHHRSVGLGIAIAPQYQGKGYGAEVINWALDWAFRYGNYHRVHLGTVSYNERAQHLYKKLGFVEEGRSRESYWFNRQWHDMISYGILESEWEAMRGIKSG</sequence>
<dbReference type="CDD" id="cd04301">
    <property type="entry name" value="NAT_SF"/>
    <property type="match status" value="1"/>
</dbReference>
<dbReference type="RefSeq" id="XP_060358798.1">
    <property type="nucleotide sequence ID" value="XM_060509500.1"/>
</dbReference>
<feature type="domain" description="N-acetyltransferase" evidence="1">
    <location>
        <begin position="112"/>
        <end position="254"/>
    </location>
</feature>
<keyword evidence="3" id="KW-1185">Reference proteome</keyword>
<dbReference type="GO" id="GO:0016747">
    <property type="term" value="F:acyltransferase activity, transferring groups other than amino-acyl groups"/>
    <property type="evidence" value="ECO:0007669"/>
    <property type="project" value="InterPro"/>
</dbReference>
<dbReference type="Proteomes" id="UP001244207">
    <property type="component" value="Unassembled WGS sequence"/>
</dbReference>